<feature type="compositionally biased region" description="Pro residues" evidence="10">
    <location>
        <begin position="196"/>
        <end position="213"/>
    </location>
</feature>
<dbReference type="InterPro" id="IPR041577">
    <property type="entry name" value="RT_RNaseH_2"/>
</dbReference>
<dbReference type="CDD" id="cd00303">
    <property type="entry name" value="retropepsin_like"/>
    <property type="match status" value="1"/>
</dbReference>
<name>A0A8H3VVT9_9PEZI</name>
<evidence type="ECO:0000256" key="7">
    <source>
        <dbReference type="ARBA" id="ARBA00023128"/>
    </source>
</evidence>
<feature type="compositionally biased region" description="Basic and acidic residues" evidence="10">
    <location>
        <begin position="576"/>
        <end position="588"/>
    </location>
</feature>
<organism evidence="13 14">
    <name type="scientific">Colletotrichum asianum</name>
    <dbReference type="NCBI Taxonomy" id="702518"/>
    <lineage>
        <taxon>Eukaryota</taxon>
        <taxon>Fungi</taxon>
        <taxon>Dikarya</taxon>
        <taxon>Ascomycota</taxon>
        <taxon>Pezizomycotina</taxon>
        <taxon>Sordariomycetes</taxon>
        <taxon>Hypocreomycetidae</taxon>
        <taxon>Glomerellales</taxon>
        <taxon>Glomerellaceae</taxon>
        <taxon>Colletotrichum</taxon>
        <taxon>Colletotrichum gloeosporioides species complex</taxon>
    </lineage>
</organism>
<evidence type="ECO:0000256" key="5">
    <source>
        <dbReference type="ARBA" id="ARBA00022759"/>
    </source>
</evidence>
<sequence length="2172" mass="245365">MPRPGTAGAPFFTGNNILDFLESYEAAAEAAGITDASKVLSIVFYMDIPFQADNRTKLSKKTWSQAKIYLVWRYGAMDKDCQELPDDQIDQIVSTTPMIDDLDHEAAIQFLQKIDNIRTKAARRDLDIMTSPRIIRVTASRFNRSALDGTALLMGTSIHELFKKGDFDEFKVNLMNWLGSEATWRQTLRIAAPTRTPFPVPPKAPRGEAPPPLQAKGSKVKPDQGVKSLQSQLSNQQLSDLVKMMDDWKISTGRIAHSSPAAEDHHSASVYSVKVDEENPEPFPYGPRGQCWYAGCTDHDFKEGRCPQKMADKRSGLIRYFRRRYSYGPRNNEFYIPWIIVASSRQDGKLDREAIVTHLKNQDGCKATKAQATEILEQNIGRPWSTLVGVPRDRDDFDSIKVSYGFVEEGSVASDDEASGQASAFQVSAVSEQEHEESVQSSRPYDPAQPDGLTKDDSLDFTASGLAITRSKTYGADPFPWKKLKPLNPGKIEKKTPKSPSKKVHFTIQDIEDTPTILKRPSSSQSHSESRSDLPEKPVAEKDSPLNQERQEENSDVEMGEESLPEQAPAPANTPEPERTAGTEREVTPGEVIEIPPPKPILKPSLPKGDFQPATFLDSKNQKSVKDKELIDKLISHKLYGSVSLPVEKVCEIWPEYGEEFVGRMRTFADDLEGVVHMPVPTDFTDFAKTSKERAQQTDWVSEYNEIVQTQDCPKIFSVEAVVPTTVNWMAPTIVTPQLILKISVGGERPDDHSPVWGVIDTGAESSLVSYQYVLDHDIPISTTTLTMRTMAKGDPKLRFIGACHVPVWINNYKIMTTMMVVDPETVNHDLLLGLPFAVSAELTFKYSKRFVTAVMKAKDCRSGKFRKISIPVGLMRSDSLRQIQRHFPEWESYMKDVHNTSEAAQGQPKTDQDLGDTYDEVRTCYVNATMDYEKERLLAQERKEADLLEQKEAVSKTDQCSTPISPLAALDVLGTIAKAAVTPIMETIQACLLGNTKSQQNLPKVPKDWAFFESIRKDPKPDQGFISIYTMYKRKDKKVHPVDNLPSDGSVPDGQKDWKKILTREVEGYYQLSDSPFASYVHPRFAQFDRGTRLTPERFLKLKVAWPHLLPREIEMLEYILTNREGALAWDFTECGRVDPRVAPPQKIRTVPHVAWQEKGIPIPKALQGKVIDMLRSRVARGVLEESHGSYRNSWFLVAKKDGNMRLINSCTKLNKISIRDAFIPPGADEFSEDFADCEIMSLLDLFSGYDQVSLDESSRDLTTFATPLGLFRMCTLPQGATNSVAQFMRVVTRILYDLIPSVCRPFLDDIPVRGPRTTYNGDHVVELPGVRLYVFEHFMNLDTVLWNLELAGATISPEKSQICQPAVNLLGYVVGSGGRKPDQNKVIKILEWEKCDDVTAVKSLLGIVGFYRAWIKDCGTISAPLIRLLRKGVPFEWGLEQQLAMETLKLCLVSPPLLRPIDYEEEAGEIYLSTDASTKGWGAVLGQYYQGKRCVARYESGIWTGAALNYDAGKLELRSVLLALKRLRNYLYGVRFTLETDAKVLVDQISGAASDLPGAVLTRWITWIKMFDFDIRHVPGTKNGAADGLSRKPAGESDIQEAEQDEDLDEMIDNSIYVLEAEEDPRPRADDLLNPEQAWSRRSRQIAEYLASLSRPRTVSWINFKKFKLRAAKYVLRDGFLFQKGTKSNPTPRRVVDDEEEQKKLIWHAHTEGGHRGRDATYARLRERYAWENMYRMTSDAIKGCLPCAQARPRRFEDPHTFSTPPGIPFQHIYVDVQKIGNYSLAEARDALTGYVEARQLPKNVNSRMMAKFIWEDVICRHGIYGLLTVDGGPENKGFVKKLNRVYGGRRLVISAYNSKANGLVEKGHQPLIHALMTWSDFGRKNWTSVLHTALFADRTSVRSSTGYSPFYLVYGYNPITPIETKSVTWRVLDWSKVRDAETELLFRIRTFEQLDSDRQTALEYVAKRRRQVAEDYNRRNKYRMRHKELQVGDIVLVYDARLSIDKSSSGKLSARWLGPFRIRQISPRTSSYLLETLAGIPIERTVAGDRLKKFVVNEDGHLDDISEMEVRPDLEQALNKVFPAANQPDPDAPSPADILDPDELSALEEAETDDFNAMKAQIEQLQEQNKTLQAEVDAWQKKNEMVVGIPAKNKEFDNQYRDMEEPKDS</sequence>
<feature type="domain" description="Integrase catalytic" evidence="12">
    <location>
        <begin position="1767"/>
        <end position="1920"/>
    </location>
</feature>
<evidence type="ECO:0000256" key="4">
    <source>
        <dbReference type="ARBA" id="ARBA00022722"/>
    </source>
</evidence>
<accession>A0A8H3VVT9</accession>
<dbReference type="Gene3D" id="2.40.70.10">
    <property type="entry name" value="Acid Proteases"/>
    <property type="match status" value="1"/>
</dbReference>
<dbReference type="GO" id="GO:0004519">
    <property type="term" value="F:endonuclease activity"/>
    <property type="evidence" value="ECO:0007669"/>
    <property type="project" value="UniProtKB-KW"/>
</dbReference>
<proteinExistence type="predicted"/>
<feature type="region of interest" description="Disordered" evidence="10">
    <location>
        <begin position="194"/>
        <end position="227"/>
    </location>
</feature>
<keyword evidence="4" id="KW-0540">Nuclease</keyword>
<evidence type="ECO:0000256" key="1">
    <source>
        <dbReference type="ARBA" id="ARBA00004173"/>
    </source>
</evidence>
<evidence type="ECO:0000256" key="10">
    <source>
        <dbReference type="SAM" id="MobiDB-lite"/>
    </source>
</evidence>
<dbReference type="SUPFAM" id="SSF56672">
    <property type="entry name" value="DNA/RNA polymerases"/>
    <property type="match status" value="1"/>
</dbReference>
<keyword evidence="5" id="KW-0378">Hydrolase</keyword>
<evidence type="ECO:0000256" key="9">
    <source>
        <dbReference type="SAM" id="Coils"/>
    </source>
</evidence>
<comment type="subcellular location">
    <subcellularLocation>
        <location evidence="1">Mitochondrion</location>
    </subcellularLocation>
</comment>
<dbReference type="GO" id="GO:0005634">
    <property type="term" value="C:nucleus"/>
    <property type="evidence" value="ECO:0007669"/>
    <property type="project" value="UniProtKB-ARBA"/>
</dbReference>
<comment type="caution">
    <text evidence="13">The sequence shown here is derived from an EMBL/GenBank/DDBJ whole genome shotgun (WGS) entry which is preliminary data.</text>
</comment>
<dbReference type="PANTHER" id="PTHR37984:SF5">
    <property type="entry name" value="PROTEIN NYNRIN-LIKE"/>
    <property type="match status" value="1"/>
</dbReference>
<dbReference type="InterPro" id="IPR050951">
    <property type="entry name" value="Retrovirus_Pol_polyprotein"/>
</dbReference>
<dbReference type="Gene3D" id="1.10.340.70">
    <property type="match status" value="1"/>
</dbReference>
<dbReference type="InterPro" id="IPR012337">
    <property type="entry name" value="RNaseH-like_sf"/>
</dbReference>
<dbReference type="PROSITE" id="PS50878">
    <property type="entry name" value="RT_POL"/>
    <property type="match status" value="1"/>
</dbReference>
<dbReference type="Gene3D" id="3.30.420.10">
    <property type="entry name" value="Ribonuclease H-like superfamily/Ribonuclease H"/>
    <property type="match status" value="2"/>
</dbReference>
<dbReference type="Gene3D" id="3.10.10.10">
    <property type="entry name" value="HIV Type 1 Reverse Transcriptase, subunit A, domain 1"/>
    <property type="match status" value="1"/>
</dbReference>
<dbReference type="InterPro" id="IPR036397">
    <property type="entry name" value="RNaseH_sf"/>
</dbReference>
<dbReference type="GO" id="GO:0015074">
    <property type="term" value="P:DNA integration"/>
    <property type="evidence" value="ECO:0007669"/>
    <property type="project" value="InterPro"/>
</dbReference>
<feature type="region of interest" description="Disordered" evidence="10">
    <location>
        <begin position="477"/>
        <end position="607"/>
    </location>
</feature>
<dbReference type="InterPro" id="IPR000477">
    <property type="entry name" value="RT_dom"/>
</dbReference>
<dbReference type="GO" id="GO:0016779">
    <property type="term" value="F:nucleotidyltransferase activity"/>
    <property type="evidence" value="ECO:0007669"/>
    <property type="project" value="UniProtKB-KW"/>
</dbReference>
<reference evidence="13 14" key="1">
    <citation type="submission" date="2019-12" db="EMBL/GenBank/DDBJ databases">
        <title>A genome sequence resource for the geographically widespread anthracnose pathogen Colletotrichum asianum.</title>
        <authorList>
            <person name="Meng Y."/>
        </authorList>
    </citation>
    <scope>NUCLEOTIDE SEQUENCE [LARGE SCALE GENOMIC DNA]</scope>
    <source>
        <strain evidence="13 14">ICMP 18580</strain>
    </source>
</reference>
<feature type="coiled-coil region" evidence="9">
    <location>
        <begin position="2111"/>
        <end position="2145"/>
    </location>
</feature>
<dbReference type="PANTHER" id="PTHR37984">
    <property type="entry name" value="PROTEIN CBG26694"/>
    <property type="match status" value="1"/>
</dbReference>
<keyword evidence="7" id="KW-0496">Mitochondrion</keyword>
<keyword evidence="6" id="KW-0694">RNA-binding</keyword>
<feature type="compositionally biased region" description="Basic and acidic residues" evidence="10">
    <location>
        <begin position="528"/>
        <end position="553"/>
    </location>
</feature>
<feature type="region of interest" description="Disordered" evidence="10">
    <location>
        <begin position="413"/>
        <end position="458"/>
    </location>
</feature>
<feature type="domain" description="Reverse transcriptase" evidence="11">
    <location>
        <begin position="1180"/>
        <end position="1376"/>
    </location>
</feature>
<protein>
    <submittedName>
        <fullName evidence="13">Pol protein</fullName>
    </submittedName>
</protein>
<dbReference type="Pfam" id="PF17921">
    <property type="entry name" value="Integrase_H2C2"/>
    <property type="match status" value="1"/>
</dbReference>
<keyword evidence="9" id="KW-0175">Coiled coil</keyword>
<evidence type="ECO:0000256" key="6">
    <source>
        <dbReference type="ARBA" id="ARBA00022884"/>
    </source>
</evidence>
<dbReference type="SUPFAM" id="SSF53098">
    <property type="entry name" value="Ribonuclease H-like"/>
    <property type="match status" value="1"/>
</dbReference>
<dbReference type="SUPFAM" id="SSF50630">
    <property type="entry name" value="Acid proteases"/>
    <property type="match status" value="1"/>
</dbReference>
<evidence type="ECO:0000313" key="13">
    <source>
        <dbReference type="EMBL" id="KAF0314855.1"/>
    </source>
</evidence>
<keyword evidence="8" id="KW-0511">Multifunctional enzyme</keyword>
<dbReference type="CDD" id="cd01647">
    <property type="entry name" value="RT_LTR"/>
    <property type="match status" value="1"/>
</dbReference>
<dbReference type="InterPro" id="IPR043128">
    <property type="entry name" value="Rev_trsase/Diguanyl_cyclase"/>
</dbReference>
<evidence type="ECO:0000256" key="8">
    <source>
        <dbReference type="ARBA" id="ARBA00023268"/>
    </source>
</evidence>
<evidence type="ECO:0000313" key="14">
    <source>
        <dbReference type="Proteomes" id="UP000434172"/>
    </source>
</evidence>
<keyword evidence="3" id="KW-0548">Nucleotidyltransferase</keyword>
<dbReference type="Proteomes" id="UP000434172">
    <property type="component" value="Unassembled WGS sequence"/>
</dbReference>
<feature type="region of interest" description="Disordered" evidence="10">
    <location>
        <begin position="1586"/>
        <end position="1606"/>
    </location>
</feature>
<gene>
    <name evidence="13" type="ORF">GQ607_017911</name>
</gene>
<keyword evidence="2" id="KW-0808">Transferase</keyword>
<keyword evidence="14" id="KW-1185">Reference proteome</keyword>
<dbReference type="OrthoDB" id="5027908at2759"/>
<feature type="non-terminal residue" evidence="13">
    <location>
        <position position="2172"/>
    </location>
</feature>
<dbReference type="InterPro" id="IPR043502">
    <property type="entry name" value="DNA/RNA_pol_sf"/>
</dbReference>
<dbReference type="Pfam" id="PF17919">
    <property type="entry name" value="RT_RNaseH_2"/>
    <property type="match status" value="1"/>
</dbReference>
<evidence type="ECO:0000256" key="2">
    <source>
        <dbReference type="ARBA" id="ARBA00022679"/>
    </source>
</evidence>
<dbReference type="CDD" id="cd09274">
    <property type="entry name" value="RNase_HI_RT_Ty3"/>
    <property type="match status" value="1"/>
</dbReference>
<evidence type="ECO:0000259" key="11">
    <source>
        <dbReference type="PROSITE" id="PS50878"/>
    </source>
</evidence>
<dbReference type="PROSITE" id="PS50994">
    <property type="entry name" value="INTEGRASE"/>
    <property type="match status" value="1"/>
</dbReference>
<dbReference type="GO" id="GO:0005739">
    <property type="term" value="C:mitochondrion"/>
    <property type="evidence" value="ECO:0007669"/>
    <property type="project" value="UniProtKB-SubCell"/>
</dbReference>
<dbReference type="Gene3D" id="3.30.70.270">
    <property type="match status" value="2"/>
</dbReference>
<evidence type="ECO:0000259" key="12">
    <source>
        <dbReference type="PROSITE" id="PS50994"/>
    </source>
</evidence>
<feature type="compositionally biased region" description="Acidic residues" evidence="10">
    <location>
        <begin position="554"/>
        <end position="564"/>
    </location>
</feature>
<evidence type="ECO:0000256" key="3">
    <source>
        <dbReference type="ARBA" id="ARBA00022695"/>
    </source>
</evidence>
<dbReference type="InterPro" id="IPR041588">
    <property type="entry name" value="Integrase_H2C2"/>
</dbReference>
<dbReference type="InterPro" id="IPR021109">
    <property type="entry name" value="Peptidase_aspartic_dom_sf"/>
</dbReference>
<dbReference type="InterPro" id="IPR001584">
    <property type="entry name" value="Integrase_cat-core"/>
</dbReference>
<dbReference type="Pfam" id="PF00078">
    <property type="entry name" value="RVT_1"/>
    <property type="match status" value="1"/>
</dbReference>
<dbReference type="EMBL" id="WOWK01000301">
    <property type="protein sequence ID" value="KAF0314855.1"/>
    <property type="molecule type" value="Genomic_DNA"/>
</dbReference>
<keyword evidence="5" id="KW-0255">Endonuclease</keyword>
<dbReference type="GO" id="GO:0003723">
    <property type="term" value="F:RNA binding"/>
    <property type="evidence" value="ECO:0007669"/>
    <property type="project" value="UniProtKB-KW"/>
</dbReference>